<name>A0A8C9WML9_SCLFO</name>
<dbReference type="GO" id="GO:0097746">
    <property type="term" value="P:blood vessel diameter maintenance"/>
    <property type="evidence" value="ECO:0007669"/>
    <property type="project" value="UniProtKB-KW"/>
</dbReference>
<comment type="subcellular location">
    <subcellularLocation>
        <location evidence="1">Cytoplasmic vesicle</location>
        <location evidence="1">Secretory vesicle</location>
    </subcellularLocation>
    <subcellularLocation>
        <location evidence="2">Secreted</location>
    </subcellularLocation>
</comment>
<dbReference type="Proteomes" id="UP000694397">
    <property type="component" value="Chromosome 2"/>
</dbReference>
<evidence type="ECO:0000256" key="3">
    <source>
        <dbReference type="ARBA" id="ARBA00009827"/>
    </source>
</evidence>
<evidence type="ECO:0000256" key="2">
    <source>
        <dbReference type="ARBA" id="ARBA00004613"/>
    </source>
</evidence>
<proteinExistence type="inferred from homology"/>
<comment type="function">
    <text evidence="10">Neurotensin may play an endocrine or paracrine role in the regulation of fat metabolism. It causes contraction of smooth muscle.</text>
</comment>
<protein>
    <recommendedName>
        <fullName evidence="4">Neurotensin/neuromedin N</fullName>
    </recommendedName>
</protein>
<evidence type="ECO:0000313" key="13">
    <source>
        <dbReference type="Proteomes" id="UP000694397"/>
    </source>
</evidence>
<dbReference type="GO" id="GO:0030133">
    <property type="term" value="C:transport vesicle"/>
    <property type="evidence" value="ECO:0007669"/>
    <property type="project" value="UniProtKB-SubCell"/>
</dbReference>
<comment type="subunit">
    <text evidence="11">Interacts with NTSR1. Interacts with SORT1. Interacts with SORL1.</text>
</comment>
<keyword evidence="7" id="KW-0732">Signal</keyword>
<reference evidence="12" key="2">
    <citation type="submission" date="2025-08" db="UniProtKB">
        <authorList>
            <consortium name="Ensembl"/>
        </authorList>
    </citation>
    <scope>IDENTIFICATION</scope>
</reference>
<evidence type="ECO:0000256" key="7">
    <source>
        <dbReference type="ARBA" id="ARBA00022729"/>
    </source>
</evidence>
<evidence type="ECO:0000256" key="4">
    <source>
        <dbReference type="ARBA" id="ARBA00016213"/>
    </source>
</evidence>
<evidence type="ECO:0000313" key="12">
    <source>
        <dbReference type="Ensembl" id="ENSSFOP00015077172.1"/>
    </source>
</evidence>
<evidence type="ECO:0000256" key="9">
    <source>
        <dbReference type="ARBA" id="ARBA00023329"/>
    </source>
</evidence>
<organism evidence="12 13">
    <name type="scientific">Scleropages formosus</name>
    <name type="common">Asian bonytongue</name>
    <name type="synonym">Osteoglossum formosum</name>
    <dbReference type="NCBI Taxonomy" id="113540"/>
    <lineage>
        <taxon>Eukaryota</taxon>
        <taxon>Metazoa</taxon>
        <taxon>Chordata</taxon>
        <taxon>Craniata</taxon>
        <taxon>Vertebrata</taxon>
        <taxon>Euteleostomi</taxon>
        <taxon>Actinopterygii</taxon>
        <taxon>Neopterygii</taxon>
        <taxon>Teleostei</taxon>
        <taxon>Osteoglossocephala</taxon>
        <taxon>Osteoglossomorpha</taxon>
        <taxon>Osteoglossiformes</taxon>
        <taxon>Osteoglossidae</taxon>
        <taxon>Scleropages</taxon>
    </lineage>
</organism>
<reference evidence="12 13" key="1">
    <citation type="submission" date="2019-04" db="EMBL/GenBank/DDBJ databases">
        <authorList>
            <consortium name="Wellcome Sanger Institute Data Sharing"/>
        </authorList>
    </citation>
    <scope>NUCLEOTIDE SEQUENCE [LARGE SCALE GENOMIC DNA]</scope>
</reference>
<evidence type="ECO:0000256" key="11">
    <source>
        <dbReference type="ARBA" id="ARBA00046937"/>
    </source>
</evidence>
<dbReference type="PANTHER" id="PTHR15356">
    <property type="entry name" value="NEUROTENSIN/NEUROMEDIN N"/>
    <property type="match status" value="1"/>
</dbReference>
<evidence type="ECO:0000256" key="10">
    <source>
        <dbReference type="ARBA" id="ARBA00025449"/>
    </source>
</evidence>
<dbReference type="Ensembl" id="ENSSFOT00015074975.1">
    <property type="protein sequence ID" value="ENSSFOP00015077172.1"/>
    <property type="gene ID" value="ENSSFOG00015028443.1"/>
</dbReference>
<reference evidence="12" key="3">
    <citation type="submission" date="2025-09" db="UniProtKB">
        <authorList>
            <consortium name="Ensembl"/>
        </authorList>
    </citation>
    <scope>IDENTIFICATION</scope>
</reference>
<evidence type="ECO:0000256" key="5">
    <source>
        <dbReference type="ARBA" id="ARBA00022525"/>
    </source>
</evidence>
<comment type="similarity">
    <text evidence="3">Belongs to the neurotensin family.</text>
</comment>
<dbReference type="PRINTS" id="PR01668">
    <property type="entry name" value="NEUROTENSIN"/>
</dbReference>
<sequence length="77" mass="9413">MYHLPKDRCRPCTPLHGNSIARWQWLCHIAKIVEEWFEEHDKEFKVRKTPYILKRQLYNTKARRPYILKRSPGYLAS</sequence>
<keyword evidence="6" id="KW-0165">Cleavage on pair of basic residues</keyword>
<dbReference type="AlphaFoldDB" id="A0A8C9WML9"/>
<dbReference type="OrthoDB" id="8962887at2759"/>
<dbReference type="GO" id="GO:0005576">
    <property type="term" value="C:extracellular region"/>
    <property type="evidence" value="ECO:0007669"/>
    <property type="project" value="UniProtKB-SubCell"/>
</dbReference>
<accession>A0A8C9WML9</accession>
<keyword evidence="8" id="KW-0838">Vasoactive</keyword>
<keyword evidence="13" id="KW-1185">Reference proteome</keyword>
<keyword evidence="9" id="KW-0968">Cytoplasmic vesicle</keyword>
<dbReference type="PANTHER" id="PTHR15356:SF0">
    <property type="entry name" value="NEUROTENSIN_NEUROMEDIN N"/>
    <property type="match status" value="1"/>
</dbReference>
<dbReference type="GO" id="GO:0005184">
    <property type="term" value="F:neuropeptide hormone activity"/>
    <property type="evidence" value="ECO:0007669"/>
    <property type="project" value="InterPro"/>
</dbReference>
<evidence type="ECO:0000256" key="1">
    <source>
        <dbReference type="ARBA" id="ARBA00004398"/>
    </source>
</evidence>
<evidence type="ECO:0000256" key="8">
    <source>
        <dbReference type="ARBA" id="ARBA00022858"/>
    </source>
</evidence>
<dbReference type="Pfam" id="PF07421">
    <property type="entry name" value="Pro-NT_NN"/>
    <property type="match status" value="1"/>
</dbReference>
<dbReference type="InterPro" id="IPR008055">
    <property type="entry name" value="NeurotensiN"/>
</dbReference>
<evidence type="ECO:0000256" key="6">
    <source>
        <dbReference type="ARBA" id="ARBA00022685"/>
    </source>
</evidence>
<keyword evidence="5" id="KW-0964">Secreted</keyword>